<evidence type="ECO:0000313" key="1">
    <source>
        <dbReference type="EMBL" id="KAL2742233.1"/>
    </source>
</evidence>
<evidence type="ECO:0000313" key="2">
    <source>
        <dbReference type="Proteomes" id="UP001607303"/>
    </source>
</evidence>
<sequence>MAMANIPSTYARTMANALCENLTPCSYARSKAFFLFSEEPETYFIPLTSKVSSDACRRRGPVGKGKIYYLARYRIENRLEAIFLRWLDIRSDFGAEGKTARLNNISRRLVLEIRGARFRAKAYELSCSSLWKDS</sequence>
<reference evidence="1 2" key="1">
    <citation type="journal article" date="2024" name="Ann. Entomol. Soc. Am.">
        <title>Genomic analyses of the southern and eastern yellowjacket wasps (Hymenoptera: Vespidae) reveal evolutionary signatures of social life.</title>
        <authorList>
            <person name="Catto M.A."/>
            <person name="Caine P.B."/>
            <person name="Orr S.E."/>
            <person name="Hunt B.G."/>
            <person name="Goodisman M.A.D."/>
        </authorList>
    </citation>
    <scope>NUCLEOTIDE SEQUENCE [LARGE SCALE GENOMIC DNA]</scope>
    <source>
        <strain evidence="1">232</strain>
        <tissue evidence="1">Head and thorax</tissue>
    </source>
</reference>
<name>A0ABD2CD81_VESMC</name>
<keyword evidence="2" id="KW-1185">Reference proteome</keyword>
<proteinExistence type="predicted"/>
<gene>
    <name evidence="1" type="ORF">V1477_009862</name>
</gene>
<comment type="caution">
    <text evidence="1">The sequence shown here is derived from an EMBL/GenBank/DDBJ whole genome shotgun (WGS) entry which is preliminary data.</text>
</comment>
<organism evidence="1 2">
    <name type="scientific">Vespula maculifrons</name>
    <name type="common">Eastern yellow jacket</name>
    <name type="synonym">Wasp</name>
    <dbReference type="NCBI Taxonomy" id="7453"/>
    <lineage>
        <taxon>Eukaryota</taxon>
        <taxon>Metazoa</taxon>
        <taxon>Ecdysozoa</taxon>
        <taxon>Arthropoda</taxon>
        <taxon>Hexapoda</taxon>
        <taxon>Insecta</taxon>
        <taxon>Pterygota</taxon>
        <taxon>Neoptera</taxon>
        <taxon>Endopterygota</taxon>
        <taxon>Hymenoptera</taxon>
        <taxon>Apocrita</taxon>
        <taxon>Aculeata</taxon>
        <taxon>Vespoidea</taxon>
        <taxon>Vespidae</taxon>
        <taxon>Vespinae</taxon>
        <taxon>Vespula</taxon>
    </lineage>
</organism>
<dbReference type="AlphaFoldDB" id="A0ABD2CD81"/>
<accession>A0ABD2CD81</accession>
<dbReference type="Proteomes" id="UP001607303">
    <property type="component" value="Unassembled WGS sequence"/>
</dbReference>
<dbReference type="EMBL" id="JAYRBN010000058">
    <property type="protein sequence ID" value="KAL2742233.1"/>
    <property type="molecule type" value="Genomic_DNA"/>
</dbReference>
<protein>
    <submittedName>
        <fullName evidence="1">Uncharacterized protein</fullName>
    </submittedName>
</protein>